<proteinExistence type="predicted"/>
<organism evidence="1 2">
    <name type="scientific">Kickxella alabastrina</name>
    <dbReference type="NCBI Taxonomy" id="61397"/>
    <lineage>
        <taxon>Eukaryota</taxon>
        <taxon>Fungi</taxon>
        <taxon>Fungi incertae sedis</taxon>
        <taxon>Zoopagomycota</taxon>
        <taxon>Kickxellomycotina</taxon>
        <taxon>Kickxellomycetes</taxon>
        <taxon>Kickxellales</taxon>
        <taxon>Kickxellaceae</taxon>
        <taxon>Kickxella</taxon>
    </lineage>
</organism>
<name>A0ACC1I8G9_9FUNG</name>
<comment type="caution">
    <text evidence="1">The sequence shown here is derived from an EMBL/GenBank/DDBJ whole genome shotgun (WGS) entry which is preliminary data.</text>
</comment>
<dbReference type="EMBL" id="JANBPG010002702">
    <property type="protein sequence ID" value="KAJ1884901.1"/>
    <property type="molecule type" value="Genomic_DNA"/>
</dbReference>
<gene>
    <name evidence="1" type="ORF">LPJ66_010384</name>
</gene>
<keyword evidence="2" id="KW-1185">Reference proteome</keyword>
<dbReference type="Proteomes" id="UP001150581">
    <property type="component" value="Unassembled WGS sequence"/>
</dbReference>
<reference evidence="1" key="1">
    <citation type="submission" date="2022-07" db="EMBL/GenBank/DDBJ databases">
        <title>Phylogenomic reconstructions and comparative analyses of Kickxellomycotina fungi.</title>
        <authorList>
            <person name="Reynolds N.K."/>
            <person name="Stajich J.E."/>
            <person name="Barry K."/>
            <person name="Grigoriev I.V."/>
            <person name="Crous P."/>
            <person name="Smith M.E."/>
        </authorList>
    </citation>
    <scope>NUCLEOTIDE SEQUENCE</scope>
    <source>
        <strain evidence="1">Benny 63K</strain>
    </source>
</reference>
<protein>
    <submittedName>
        <fullName evidence="1">Uncharacterized protein</fullName>
    </submittedName>
</protein>
<evidence type="ECO:0000313" key="2">
    <source>
        <dbReference type="Proteomes" id="UP001150581"/>
    </source>
</evidence>
<evidence type="ECO:0000313" key="1">
    <source>
        <dbReference type="EMBL" id="KAJ1884901.1"/>
    </source>
</evidence>
<sequence length="233" mass="24697">MTLPYIIARRSFNFSRFISLPLLIINSIQGILIFIQGCLSCSIGDVRHIMLGIPCLLFGFLLVLMEAVHLATFRMYASFLFSFFGRGLLYLVLGCMTLEGGARRTAELGIGLEIALIGLVFLGMALSNVYFDDPADEYAMVIHNIQNGFHGNGDEKGGRIGRAAGGGNSEKNFGTVGAYSGQGISSETYAASAVTSFIPYTSTGGYAGSMASGTTPGARVFAAGDKLSISNPI</sequence>
<accession>A0ACC1I8G9</accession>